<evidence type="ECO:0000259" key="1">
    <source>
        <dbReference type="PROSITE" id="PS51186"/>
    </source>
</evidence>
<dbReference type="GO" id="GO:0016747">
    <property type="term" value="F:acyltransferase activity, transferring groups other than amino-acyl groups"/>
    <property type="evidence" value="ECO:0007669"/>
    <property type="project" value="InterPro"/>
</dbReference>
<sequence>MSFSFTTEPADDDLLAIREGLRAHNLPHLGQIEHQPVACFYQDEQGKKLGGISGAVWGNWLQIDFLWVDSSLQHQGIGGKLLTQVEAYARAQGCHSVLLDTFSFQARPFYEKQGYHCVMTLEDFPRHSNKHFMIKSLVDE</sequence>
<dbReference type="InterPro" id="IPR000182">
    <property type="entry name" value="GNAT_dom"/>
</dbReference>
<dbReference type="EMBL" id="JMIB01000003">
    <property type="protein sequence ID" value="KDM93275.1"/>
    <property type="molecule type" value="Genomic_DNA"/>
</dbReference>
<proteinExistence type="predicted"/>
<dbReference type="SUPFAM" id="SSF55729">
    <property type="entry name" value="Acyl-CoA N-acyltransferases (Nat)"/>
    <property type="match status" value="1"/>
</dbReference>
<evidence type="ECO:0000313" key="2">
    <source>
        <dbReference type="EMBL" id="KDM93275.1"/>
    </source>
</evidence>
<organism evidence="2 3">
    <name type="scientific">Photobacterium galatheae</name>
    <dbReference type="NCBI Taxonomy" id="1654360"/>
    <lineage>
        <taxon>Bacteria</taxon>
        <taxon>Pseudomonadati</taxon>
        <taxon>Pseudomonadota</taxon>
        <taxon>Gammaproteobacteria</taxon>
        <taxon>Vibrionales</taxon>
        <taxon>Vibrionaceae</taxon>
        <taxon>Photobacterium</taxon>
    </lineage>
</organism>
<dbReference type="PROSITE" id="PS51186">
    <property type="entry name" value="GNAT"/>
    <property type="match status" value="1"/>
</dbReference>
<comment type="caution">
    <text evidence="2">The sequence shown here is derived from an EMBL/GenBank/DDBJ whole genome shotgun (WGS) entry which is preliminary data.</text>
</comment>
<keyword evidence="3" id="KW-1185">Reference proteome</keyword>
<dbReference type="OrthoDB" id="9787920at2"/>
<dbReference type="GO" id="GO:0051213">
    <property type="term" value="F:dioxygenase activity"/>
    <property type="evidence" value="ECO:0007669"/>
    <property type="project" value="UniProtKB-KW"/>
</dbReference>
<dbReference type="Gene3D" id="3.40.630.30">
    <property type="match status" value="1"/>
</dbReference>
<dbReference type="Proteomes" id="UP000027192">
    <property type="component" value="Unassembled WGS sequence"/>
</dbReference>
<evidence type="ECO:0000313" key="3">
    <source>
        <dbReference type="Proteomes" id="UP000027192"/>
    </source>
</evidence>
<accession>A0A066RS59</accession>
<feature type="domain" description="N-acetyltransferase" evidence="1">
    <location>
        <begin position="1"/>
        <end position="138"/>
    </location>
</feature>
<dbReference type="RefSeq" id="WP_036748185.1">
    <property type="nucleotide sequence ID" value="NZ_JAGSGC010000011.1"/>
</dbReference>
<dbReference type="InterPro" id="IPR016181">
    <property type="entry name" value="Acyl_CoA_acyltransferase"/>
</dbReference>
<dbReference type="CDD" id="cd04301">
    <property type="entry name" value="NAT_SF"/>
    <property type="match status" value="1"/>
</dbReference>
<dbReference type="Pfam" id="PF00583">
    <property type="entry name" value="Acetyltransf_1"/>
    <property type="match status" value="1"/>
</dbReference>
<dbReference type="AlphaFoldDB" id="A0A066RS59"/>
<keyword evidence="2" id="KW-0223">Dioxygenase</keyword>
<protein>
    <submittedName>
        <fullName evidence="2">Biphenyl 2,3-dioxygenase</fullName>
    </submittedName>
</protein>
<gene>
    <name evidence="2" type="ORF">EA58_01290</name>
</gene>
<dbReference type="STRING" id="1654360.EA58_01290"/>
<keyword evidence="2" id="KW-0560">Oxidoreductase</keyword>
<reference evidence="2 3" key="1">
    <citation type="submission" date="2014-04" db="EMBL/GenBank/DDBJ databases">
        <title>Draft genome sequence of Photobacterium halotolerans S2753: a solonamide, ngercheumicin and holomycin producer.</title>
        <authorList>
            <person name="Machado H.R."/>
            <person name="Gram L."/>
        </authorList>
    </citation>
    <scope>NUCLEOTIDE SEQUENCE [LARGE SCALE GENOMIC DNA]</scope>
    <source>
        <strain evidence="2 3">S2753</strain>
    </source>
</reference>
<name>A0A066RS59_9GAMM</name>